<dbReference type="Proteomes" id="UP000032142">
    <property type="component" value="Unassembled WGS sequence"/>
</dbReference>
<name>A0A0B0NYY7_GOSAR</name>
<organism evidence="1 2">
    <name type="scientific">Gossypium arboreum</name>
    <name type="common">Tree cotton</name>
    <name type="synonym">Gossypium nanking</name>
    <dbReference type="NCBI Taxonomy" id="29729"/>
    <lineage>
        <taxon>Eukaryota</taxon>
        <taxon>Viridiplantae</taxon>
        <taxon>Streptophyta</taxon>
        <taxon>Embryophyta</taxon>
        <taxon>Tracheophyta</taxon>
        <taxon>Spermatophyta</taxon>
        <taxon>Magnoliopsida</taxon>
        <taxon>eudicotyledons</taxon>
        <taxon>Gunneridae</taxon>
        <taxon>Pentapetalae</taxon>
        <taxon>rosids</taxon>
        <taxon>malvids</taxon>
        <taxon>Malvales</taxon>
        <taxon>Malvaceae</taxon>
        <taxon>Malvoideae</taxon>
        <taxon>Gossypium</taxon>
    </lineage>
</organism>
<dbReference type="EMBL" id="KN409131">
    <property type="protein sequence ID" value="KHG17827.1"/>
    <property type="molecule type" value="Genomic_DNA"/>
</dbReference>
<dbReference type="AlphaFoldDB" id="A0A0B0NYY7"/>
<reference evidence="2" key="1">
    <citation type="submission" date="2014-09" db="EMBL/GenBank/DDBJ databases">
        <authorList>
            <person name="Mudge J."/>
            <person name="Ramaraj T."/>
            <person name="Lindquist I.E."/>
            <person name="Bharti A.K."/>
            <person name="Sundararajan A."/>
            <person name="Cameron C.T."/>
            <person name="Woodward J.E."/>
            <person name="May G.D."/>
            <person name="Brubaker C."/>
            <person name="Broadhvest J."/>
            <person name="Wilkins T.A."/>
        </authorList>
    </citation>
    <scope>NUCLEOTIDE SEQUENCE</scope>
    <source>
        <strain evidence="2">cv. AKA8401</strain>
    </source>
</reference>
<sequence length="39" mass="4668">MIKLKGYRVVRWDRVWKSSEAESHYQVITFGVLINLKCL</sequence>
<evidence type="ECO:0000313" key="1">
    <source>
        <dbReference type="EMBL" id="KHG17827.1"/>
    </source>
</evidence>
<protein>
    <submittedName>
        <fullName evidence="1">Uncharacterized protein</fullName>
    </submittedName>
</protein>
<gene>
    <name evidence="1" type="ORF">F383_22588</name>
</gene>
<accession>A0A0B0NYY7</accession>
<proteinExistence type="predicted"/>
<keyword evidence="2" id="KW-1185">Reference proteome</keyword>
<evidence type="ECO:0000313" key="2">
    <source>
        <dbReference type="Proteomes" id="UP000032142"/>
    </source>
</evidence>